<proteinExistence type="predicted"/>
<gene>
    <name evidence="1" type="ORF">F8B43_1917</name>
</gene>
<comment type="caution">
    <text evidence="1">The sequence shown here is derived from an EMBL/GenBank/DDBJ whole genome shotgun (WGS) entry which is preliminary data.</text>
</comment>
<reference evidence="1 2" key="1">
    <citation type="submission" date="2019-10" db="EMBL/GenBank/DDBJ databases">
        <title>Draft Genome Sequence of the Caffeine Degrading Methylotroph Methylorubrum populi PINKEL.</title>
        <authorList>
            <person name="Dawson S.C."/>
            <person name="Zhang X."/>
            <person name="Wright M.E."/>
            <person name="Sharma G."/>
            <person name="Langner J.T."/>
            <person name="Ditty J.L."/>
            <person name="Subuyuj G.A."/>
        </authorList>
    </citation>
    <scope>NUCLEOTIDE SEQUENCE [LARGE SCALE GENOMIC DNA]</scope>
    <source>
        <strain evidence="1 2">Pinkel</strain>
    </source>
</reference>
<name>A0A833J8S6_9HYPH</name>
<dbReference type="Proteomes" id="UP000469949">
    <property type="component" value="Unassembled WGS sequence"/>
</dbReference>
<dbReference type="EMBL" id="WEKV01000009">
    <property type="protein sequence ID" value="KAB7785416.1"/>
    <property type="molecule type" value="Genomic_DNA"/>
</dbReference>
<accession>A0A833J8S6</accession>
<evidence type="ECO:0000313" key="1">
    <source>
        <dbReference type="EMBL" id="KAB7785416.1"/>
    </source>
</evidence>
<organism evidence="1 2">
    <name type="scientific">Methylorubrum populi</name>
    <dbReference type="NCBI Taxonomy" id="223967"/>
    <lineage>
        <taxon>Bacteria</taxon>
        <taxon>Pseudomonadati</taxon>
        <taxon>Pseudomonadota</taxon>
        <taxon>Alphaproteobacteria</taxon>
        <taxon>Hyphomicrobiales</taxon>
        <taxon>Methylobacteriaceae</taxon>
        <taxon>Methylorubrum</taxon>
    </lineage>
</organism>
<evidence type="ECO:0000313" key="2">
    <source>
        <dbReference type="Proteomes" id="UP000469949"/>
    </source>
</evidence>
<dbReference type="AlphaFoldDB" id="A0A833J8S6"/>
<protein>
    <submittedName>
        <fullName evidence="1">Uncharacterized protein</fullName>
    </submittedName>
</protein>
<sequence length="43" mass="4887">MQAQDLNGNAGRLSTIRREVEYLSVKATLFFRRVPEIPINANP</sequence>